<feature type="transmembrane region" description="Helical" evidence="1">
    <location>
        <begin position="54"/>
        <end position="74"/>
    </location>
</feature>
<gene>
    <name evidence="2" type="ORF">BXY80_1254</name>
</gene>
<proteinExistence type="predicted"/>
<sequence>MQTKQILIPFLVVLSVVFLGFQFFEYEVEASGVRTLALLTLTALYVNTVRHKRFFFFMFLIFFTLAEILGFISWYVLIDYDASIDYFYYASNILYIMSYIFLIIRVIKDMNFRAVVSKLPIQILLLLILDVFCVLIVTGTTKGQLSFYEYSLEFVYNTVIMVLLSLALISYMYRDDKKSMNLLIGSIFIVFSEVIQLAYFYVSDSIMLNVICSVCFVFAFLFFYLQSILVHTEQFEPIREKLKV</sequence>
<organism evidence="2 3">
    <name type="scientific">Ichthyenterobacterium magnum</name>
    <dbReference type="NCBI Taxonomy" id="1230530"/>
    <lineage>
        <taxon>Bacteria</taxon>
        <taxon>Pseudomonadati</taxon>
        <taxon>Bacteroidota</taxon>
        <taxon>Flavobacteriia</taxon>
        <taxon>Flavobacteriales</taxon>
        <taxon>Flavobacteriaceae</taxon>
        <taxon>Ichthyenterobacterium</taxon>
    </lineage>
</organism>
<name>A0A420DLJ5_9FLAO</name>
<feature type="transmembrane region" description="Helical" evidence="1">
    <location>
        <begin position="154"/>
        <end position="173"/>
    </location>
</feature>
<evidence type="ECO:0000256" key="1">
    <source>
        <dbReference type="SAM" id="Phobius"/>
    </source>
</evidence>
<protein>
    <recommendedName>
        <fullName evidence="4">YhhN-like protein</fullName>
    </recommendedName>
</protein>
<dbReference type="RefSeq" id="WP_120200403.1">
    <property type="nucleotide sequence ID" value="NZ_RAQJ01000002.1"/>
</dbReference>
<accession>A0A420DLJ5</accession>
<keyword evidence="1" id="KW-1133">Transmembrane helix</keyword>
<reference evidence="2 3" key="1">
    <citation type="submission" date="2018-09" db="EMBL/GenBank/DDBJ databases">
        <title>Genomic Encyclopedia of Archaeal and Bacterial Type Strains, Phase II (KMG-II): from individual species to whole genera.</title>
        <authorList>
            <person name="Goeker M."/>
        </authorList>
    </citation>
    <scope>NUCLEOTIDE SEQUENCE [LARGE SCALE GENOMIC DNA]</scope>
    <source>
        <strain evidence="2 3">DSM 26283</strain>
    </source>
</reference>
<evidence type="ECO:0000313" key="3">
    <source>
        <dbReference type="Proteomes" id="UP000284892"/>
    </source>
</evidence>
<feature type="transmembrane region" description="Helical" evidence="1">
    <location>
        <begin position="206"/>
        <end position="225"/>
    </location>
</feature>
<dbReference type="OrthoDB" id="1443753at2"/>
<evidence type="ECO:0008006" key="4">
    <source>
        <dbReference type="Google" id="ProtNLM"/>
    </source>
</evidence>
<comment type="caution">
    <text evidence="2">The sequence shown here is derived from an EMBL/GenBank/DDBJ whole genome shotgun (WGS) entry which is preliminary data.</text>
</comment>
<dbReference type="AlphaFoldDB" id="A0A420DLJ5"/>
<keyword evidence="3" id="KW-1185">Reference proteome</keyword>
<feature type="transmembrane region" description="Helical" evidence="1">
    <location>
        <begin position="180"/>
        <end position="200"/>
    </location>
</feature>
<evidence type="ECO:0000313" key="2">
    <source>
        <dbReference type="EMBL" id="RKE95071.1"/>
    </source>
</evidence>
<keyword evidence="1" id="KW-0812">Transmembrane</keyword>
<keyword evidence="1" id="KW-0472">Membrane</keyword>
<dbReference type="Proteomes" id="UP000284892">
    <property type="component" value="Unassembled WGS sequence"/>
</dbReference>
<dbReference type="EMBL" id="RAQJ01000002">
    <property type="protein sequence ID" value="RKE95071.1"/>
    <property type="molecule type" value="Genomic_DNA"/>
</dbReference>
<feature type="transmembrane region" description="Helical" evidence="1">
    <location>
        <begin position="30"/>
        <end position="47"/>
    </location>
</feature>
<feature type="transmembrane region" description="Helical" evidence="1">
    <location>
        <begin position="86"/>
        <end position="107"/>
    </location>
</feature>
<feature type="transmembrane region" description="Helical" evidence="1">
    <location>
        <begin position="7"/>
        <end position="24"/>
    </location>
</feature>
<feature type="transmembrane region" description="Helical" evidence="1">
    <location>
        <begin position="119"/>
        <end position="139"/>
    </location>
</feature>